<reference evidence="2 3" key="1">
    <citation type="submission" date="2019-06" db="EMBL/GenBank/DDBJ databases">
        <authorList>
            <person name="Palmer J.M."/>
        </authorList>
    </citation>
    <scope>NUCLEOTIDE SEQUENCE [LARGE SCALE GENOMIC DNA]</scope>
    <source>
        <strain evidence="2 3">TWF102</strain>
    </source>
</reference>
<name>A0A7C8JG82_ORBOL</name>
<keyword evidence="1" id="KW-1133">Transmembrane helix</keyword>
<protein>
    <recommendedName>
        <fullName evidence="4">F-box domain-containing protein</fullName>
    </recommendedName>
</protein>
<evidence type="ECO:0000313" key="3">
    <source>
        <dbReference type="Proteomes" id="UP000475325"/>
    </source>
</evidence>
<keyword evidence="1" id="KW-0472">Membrane</keyword>
<dbReference type="AlphaFoldDB" id="A0A7C8JG82"/>
<comment type="caution">
    <text evidence="2">The sequence shown here is derived from an EMBL/GenBank/DDBJ whole genome shotgun (WGS) entry which is preliminary data.</text>
</comment>
<feature type="transmembrane region" description="Helical" evidence="1">
    <location>
        <begin position="37"/>
        <end position="58"/>
    </location>
</feature>
<evidence type="ECO:0008006" key="4">
    <source>
        <dbReference type="Google" id="ProtNLM"/>
    </source>
</evidence>
<gene>
    <name evidence="2" type="ORF">TWF102_008104</name>
</gene>
<dbReference type="EMBL" id="WIQW01000005">
    <property type="protein sequence ID" value="KAF3110527.1"/>
    <property type="molecule type" value="Genomic_DNA"/>
</dbReference>
<dbReference type="SUPFAM" id="SSF81383">
    <property type="entry name" value="F-box domain"/>
    <property type="match status" value="1"/>
</dbReference>
<dbReference type="InterPro" id="IPR036047">
    <property type="entry name" value="F-box-like_dom_sf"/>
</dbReference>
<sequence length="535" mass="61024">MSSLFLDSTGSGKFQLRTCQLLSRLSKLYYTIKPSQFFHSFILIIMIVIHGFGSTNLLTTLRPGLTSSSTKMGLLPDPARFRQKPSIKPNLLASLPIEIILQIIEDDILTPRDRVCFAATCRWFQGIMYPILYRRFDWIAPFNPTCSLGLASGFGLLVEVLLEPVISGLSMMFGIGPPPDPHSNAFQKRAELVREMSLLGGYQYYREMGVITRYYGPLDDGDPFISLFEPFQNLQSIEFDERAALSWTGYLRVVANILVSKPTLEDLTLRHRLAAQPDARYEMPANMKSVHNILSKGVVSKLRSLTIILGRRFEPTEMGYEYFHQLMEVFEGATNEVAVFKLFANYSKLDETDPLLIDGISNRKDGALSPVKLWSFPKIREMEIHAHNFPNTGAIRSIEKKSLGEAKKLKVACDIMDMDFDILSESLSLFRNLEELSIWDPQWPEAREYTNEELAPICEKFGLLKTNLERLHTVNWTLGYQKFTTHCTLKYPTNRKILIPTMSFIRSQGIKALERSIKSLPEPVRYIKEGYISAR</sequence>
<dbReference type="Proteomes" id="UP000475325">
    <property type="component" value="Unassembled WGS sequence"/>
</dbReference>
<evidence type="ECO:0000313" key="2">
    <source>
        <dbReference type="EMBL" id="KAF3110527.1"/>
    </source>
</evidence>
<accession>A0A7C8JG82</accession>
<organism evidence="2 3">
    <name type="scientific">Orbilia oligospora</name>
    <name type="common">Nematode-trapping fungus</name>
    <name type="synonym">Arthrobotrys oligospora</name>
    <dbReference type="NCBI Taxonomy" id="2813651"/>
    <lineage>
        <taxon>Eukaryota</taxon>
        <taxon>Fungi</taxon>
        <taxon>Dikarya</taxon>
        <taxon>Ascomycota</taxon>
        <taxon>Pezizomycotina</taxon>
        <taxon>Orbiliomycetes</taxon>
        <taxon>Orbiliales</taxon>
        <taxon>Orbiliaceae</taxon>
        <taxon>Orbilia</taxon>
    </lineage>
</organism>
<evidence type="ECO:0000256" key="1">
    <source>
        <dbReference type="SAM" id="Phobius"/>
    </source>
</evidence>
<keyword evidence="1" id="KW-0812">Transmembrane</keyword>
<proteinExistence type="predicted"/>